<feature type="region of interest" description="Disordered" evidence="1">
    <location>
        <begin position="150"/>
        <end position="174"/>
    </location>
</feature>
<feature type="compositionally biased region" description="Low complexity" evidence="1">
    <location>
        <begin position="162"/>
        <end position="173"/>
    </location>
</feature>
<name>A0ABR1WC37_9PEZI</name>
<dbReference type="GeneID" id="92046255"/>
<keyword evidence="2" id="KW-1133">Transmembrane helix</keyword>
<keyword evidence="3" id="KW-0732">Signal</keyword>
<feature type="transmembrane region" description="Helical" evidence="2">
    <location>
        <begin position="180"/>
        <end position="204"/>
    </location>
</feature>
<evidence type="ECO:0000256" key="1">
    <source>
        <dbReference type="SAM" id="MobiDB-lite"/>
    </source>
</evidence>
<protein>
    <submittedName>
        <fullName evidence="4">Uncharacterized protein</fullName>
    </submittedName>
</protein>
<comment type="caution">
    <text evidence="4">The sequence shown here is derived from an EMBL/GenBank/DDBJ whole genome shotgun (WGS) entry which is preliminary data.</text>
</comment>
<keyword evidence="2" id="KW-0472">Membrane</keyword>
<evidence type="ECO:0000256" key="2">
    <source>
        <dbReference type="SAM" id="Phobius"/>
    </source>
</evidence>
<sequence>MACGATRWLILALATPLLAAECFFNTDWKDLVQGRPVVLAWDALDGGFWDIFLNGDVRSQASLVGPIARNVTQNSVVWLPPDDIRDRNPDRLFAVQLWDLARGTVCNSPSFSFKPRSSDEPPESLPSGPVVATSVSLEHGAVSVVATIAPSFTTGGDPPPTDTTTGGPDAADTSADETHLGGIIAGAIIGTLFVALLTVSGLLWRAKRKRAKEWGTALLNIDKDEAPSTAQDSMAELGESGRPVVATAEMQGDQEMRFEMEGDVTNERLHEMPAASSTTTMVPVEMPAELPAELLARHADASRCRSMVSALTTDSRRSSLDRYQVSLTTIESRRTSLTNSR</sequence>
<reference evidence="4 5" key="1">
    <citation type="submission" date="2023-01" db="EMBL/GenBank/DDBJ databases">
        <title>Analysis of 21 Apiospora genomes using comparative genomics revels a genus with tremendous synthesis potential of carbohydrate active enzymes and secondary metabolites.</title>
        <authorList>
            <person name="Sorensen T."/>
        </authorList>
    </citation>
    <scope>NUCLEOTIDE SEQUENCE [LARGE SCALE GENOMIC DNA]</scope>
    <source>
        <strain evidence="4 5">CBS 114990</strain>
    </source>
</reference>
<dbReference type="EMBL" id="JAQQWN010000006">
    <property type="protein sequence ID" value="KAK8081062.1"/>
    <property type="molecule type" value="Genomic_DNA"/>
</dbReference>
<gene>
    <name evidence="4" type="ORF">PG997_008880</name>
</gene>
<evidence type="ECO:0000256" key="3">
    <source>
        <dbReference type="SAM" id="SignalP"/>
    </source>
</evidence>
<feature type="chain" id="PRO_5046223504" evidence="3">
    <location>
        <begin position="20"/>
        <end position="341"/>
    </location>
</feature>
<dbReference type="Proteomes" id="UP001433268">
    <property type="component" value="Unassembled WGS sequence"/>
</dbReference>
<keyword evidence="5" id="KW-1185">Reference proteome</keyword>
<accession>A0ABR1WC37</accession>
<feature type="signal peptide" evidence="3">
    <location>
        <begin position="1"/>
        <end position="19"/>
    </location>
</feature>
<proteinExistence type="predicted"/>
<dbReference type="RefSeq" id="XP_066668537.1">
    <property type="nucleotide sequence ID" value="XM_066813195.1"/>
</dbReference>
<keyword evidence="2" id="KW-0812">Transmembrane</keyword>
<evidence type="ECO:0000313" key="5">
    <source>
        <dbReference type="Proteomes" id="UP001433268"/>
    </source>
</evidence>
<organism evidence="4 5">
    <name type="scientific">Apiospora hydei</name>
    <dbReference type="NCBI Taxonomy" id="1337664"/>
    <lineage>
        <taxon>Eukaryota</taxon>
        <taxon>Fungi</taxon>
        <taxon>Dikarya</taxon>
        <taxon>Ascomycota</taxon>
        <taxon>Pezizomycotina</taxon>
        <taxon>Sordariomycetes</taxon>
        <taxon>Xylariomycetidae</taxon>
        <taxon>Amphisphaeriales</taxon>
        <taxon>Apiosporaceae</taxon>
        <taxon>Apiospora</taxon>
    </lineage>
</organism>
<evidence type="ECO:0000313" key="4">
    <source>
        <dbReference type="EMBL" id="KAK8081062.1"/>
    </source>
</evidence>